<dbReference type="GO" id="GO:0060271">
    <property type="term" value="P:cilium assembly"/>
    <property type="evidence" value="ECO:0007669"/>
    <property type="project" value="TreeGrafter"/>
</dbReference>
<dbReference type="EMBL" id="LJSK01000222">
    <property type="protein sequence ID" value="KPI84903.1"/>
    <property type="molecule type" value="Genomic_DNA"/>
</dbReference>
<gene>
    <name evidence="1" type="ORF">ABL78_6028</name>
</gene>
<comment type="caution">
    <text evidence="1">The sequence shown here is derived from an EMBL/GenBank/DDBJ whole genome shotgun (WGS) entry which is preliminary data.</text>
</comment>
<dbReference type="PANTHER" id="PTHR24274:SF1">
    <property type="entry name" value="CILIA- AND FLAGELLA-ASSOCIATED PROTEIN 161"/>
    <property type="match status" value="1"/>
</dbReference>
<keyword evidence="2" id="KW-1185">Reference proteome</keyword>
<organism evidence="1 2">
    <name type="scientific">Leptomonas seymouri</name>
    <dbReference type="NCBI Taxonomy" id="5684"/>
    <lineage>
        <taxon>Eukaryota</taxon>
        <taxon>Discoba</taxon>
        <taxon>Euglenozoa</taxon>
        <taxon>Kinetoplastea</taxon>
        <taxon>Metakinetoplastina</taxon>
        <taxon>Trypanosomatida</taxon>
        <taxon>Trypanosomatidae</taxon>
        <taxon>Leishmaniinae</taxon>
        <taxon>Leptomonas</taxon>
    </lineage>
</organism>
<reference evidence="1 2" key="1">
    <citation type="journal article" date="2015" name="PLoS Pathog.">
        <title>Leptomonas seymouri: Adaptations to the Dixenous Life Cycle Analyzed by Genome Sequencing, Transcriptome Profiling and Co-infection with Leishmania donovani.</title>
        <authorList>
            <person name="Kraeva N."/>
            <person name="Butenko A."/>
            <person name="Hlavacova J."/>
            <person name="Kostygov A."/>
            <person name="Myskova J."/>
            <person name="Grybchuk D."/>
            <person name="Lestinova T."/>
            <person name="Votypka J."/>
            <person name="Volf P."/>
            <person name="Opperdoes F."/>
            <person name="Flegontov P."/>
            <person name="Lukes J."/>
            <person name="Yurchenko V."/>
        </authorList>
    </citation>
    <scope>NUCLEOTIDE SEQUENCE [LARGE SCALE GENOMIC DNA]</scope>
    <source>
        <strain evidence="1 2">ATCC 30220</strain>
    </source>
</reference>
<dbReference type="OMA" id="FESCWPG"/>
<protein>
    <recommendedName>
        <fullName evidence="3">EF-hand domain-containing protein</fullName>
    </recommendedName>
</protein>
<dbReference type="Gene3D" id="1.10.238.10">
    <property type="entry name" value="EF-hand"/>
    <property type="match status" value="1"/>
</dbReference>
<dbReference type="InterPro" id="IPR011992">
    <property type="entry name" value="EF-hand-dom_pair"/>
</dbReference>
<dbReference type="InterPro" id="IPR055325">
    <property type="entry name" value="CF161"/>
</dbReference>
<dbReference type="PANTHER" id="PTHR24274">
    <property type="entry name" value="CILIA- AND FLAGELLA-ASSOCIATED PROTEIN 161"/>
    <property type="match status" value="1"/>
</dbReference>
<proteinExistence type="predicted"/>
<dbReference type="GO" id="GO:0031514">
    <property type="term" value="C:motile cilium"/>
    <property type="evidence" value="ECO:0007669"/>
    <property type="project" value="TreeGrafter"/>
</dbReference>
<evidence type="ECO:0008006" key="3">
    <source>
        <dbReference type="Google" id="ProtNLM"/>
    </source>
</evidence>
<dbReference type="Proteomes" id="UP000038009">
    <property type="component" value="Unassembled WGS sequence"/>
</dbReference>
<evidence type="ECO:0000313" key="1">
    <source>
        <dbReference type="EMBL" id="KPI84903.1"/>
    </source>
</evidence>
<dbReference type="VEuPathDB" id="TriTrypDB:Lsey_0222_0020"/>
<dbReference type="OrthoDB" id="444540at2759"/>
<evidence type="ECO:0000313" key="2">
    <source>
        <dbReference type="Proteomes" id="UP000038009"/>
    </source>
</evidence>
<name>A0A0N1HW03_LEPSE</name>
<accession>A0A0N1HW03</accession>
<dbReference type="AlphaFoldDB" id="A0A0N1HW03"/>
<sequence>MDDFGLARGNVQKYSLGVLVGNWSEDMTLREDQLKLYRSRKYSAAATNQGKGNGTAASVPSTPAELLQQPTELYATLGDDVCFGQPYVIVNSKTHAALAMDVLPSGSATSSALTASSTDSGPQVRSTWTLQRCRDEHNISYNHNRPDAVHYGQRVRIANENSSADGFAYVKSSLQSGLYASQTQDAVVALHANADSVFVVARANSLREDVSNGGIVKVGEPVVLLHSITNLPLACSGGRLGTTFGVEYAVTCEYVTDYFSRTRCAVVTQPENLFWFGTGEEGMAPMQSMTRSATMASIARSTTMAANTLAMTTGNGVTELLERIREGALHIGGRIGFRSLSIALGVACNEQRAHRMLDRNGLRDAIARLGVRLMPVEADVLMKRFDTTGNNMVCAQDVLSELRGTMPQERLRSVIYAYQQLSIEGRGSVEFNEVHSLFCANAGSLPDVVDGLIQREEAVLDFESCWPGRVGCKIGTIKLEEFVEYYNDVSPAEESDERFCQTVEKAWAVPATSSYLTAGPRRVINVLHNDDSTEGVKIPDSLVVDTQDKEAVRRLLVQHGVSNMKDFNVSERK</sequence>
<dbReference type="SUPFAM" id="SSF47473">
    <property type="entry name" value="EF-hand"/>
    <property type="match status" value="1"/>
</dbReference>